<feature type="compositionally biased region" description="Polar residues" evidence="2">
    <location>
        <begin position="1"/>
        <end position="16"/>
    </location>
</feature>
<evidence type="ECO:0000313" key="3">
    <source>
        <dbReference type="EMBL" id="ELU11570.1"/>
    </source>
</evidence>
<evidence type="ECO:0000313" key="5">
    <source>
        <dbReference type="Proteomes" id="UP000014760"/>
    </source>
</evidence>
<dbReference type="Proteomes" id="UP000014760">
    <property type="component" value="Unassembled WGS sequence"/>
</dbReference>
<keyword evidence="5" id="KW-1185">Reference proteome</keyword>
<feature type="non-terminal residue" evidence="3">
    <location>
        <position position="241"/>
    </location>
</feature>
<gene>
    <name evidence="3" type="ORF">CAPTEDRAFT_213714</name>
</gene>
<evidence type="ECO:0000313" key="4">
    <source>
        <dbReference type="EnsemblMetazoa" id="CapteP213714"/>
    </source>
</evidence>
<dbReference type="EnsemblMetazoa" id="CapteT213714">
    <property type="protein sequence ID" value="CapteP213714"/>
    <property type="gene ID" value="CapteG213714"/>
</dbReference>
<feature type="compositionally biased region" description="Basic and acidic residues" evidence="2">
    <location>
        <begin position="22"/>
        <end position="61"/>
    </location>
</feature>
<reference evidence="4" key="3">
    <citation type="submission" date="2015-06" db="UniProtKB">
        <authorList>
            <consortium name="EnsemblMetazoa"/>
        </authorList>
    </citation>
    <scope>IDENTIFICATION</scope>
</reference>
<proteinExistence type="predicted"/>
<protein>
    <submittedName>
        <fullName evidence="3 4">Uncharacterized protein</fullName>
    </submittedName>
</protein>
<dbReference type="HOGENOM" id="CLU_1154140_0_0_1"/>
<evidence type="ECO:0000256" key="1">
    <source>
        <dbReference type="SAM" id="Coils"/>
    </source>
</evidence>
<dbReference type="EMBL" id="AMQN01040431">
    <property type="status" value="NOT_ANNOTATED_CDS"/>
    <property type="molecule type" value="Genomic_DNA"/>
</dbReference>
<feature type="region of interest" description="Disordered" evidence="2">
    <location>
        <begin position="1"/>
        <end position="78"/>
    </location>
</feature>
<evidence type="ECO:0000256" key="2">
    <source>
        <dbReference type="SAM" id="MobiDB-lite"/>
    </source>
</evidence>
<accession>R7V724</accession>
<reference evidence="5" key="1">
    <citation type="submission" date="2012-12" db="EMBL/GenBank/DDBJ databases">
        <authorList>
            <person name="Hellsten U."/>
            <person name="Grimwood J."/>
            <person name="Chapman J.A."/>
            <person name="Shapiro H."/>
            <person name="Aerts A."/>
            <person name="Otillar R.P."/>
            <person name="Terry A.Y."/>
            <person name="Boore J.L."/>
            <person name="Simakov O."/>
            <person name="Marletaz F."/>
            <person name="Cho S.-J."/>
            <person name="Edsinger-Gonzales E."/>
            <person name="Havlak P."/>
            <person name="Kuo D.-H."/>
            <person name="Larsson T."/>
            <person name="Lv J."/>
            <person name="Arendt D."/>
            <person name="Savage R."/>
            <person name="Osoegawa K."/>
            <person name="de Jong P."/>
            <person name="Lindberg D.R."/>
            <person name="Seaver E.C."/>
            <person name="Weisblat D.A."/>
            <person name="Putnam N.H."/>
            <person name="Grigoriev I.V."/>
            <person name="Rokhsar D.S."/>
        </authorList>
    </citation>
    <scope>NUCLEOTIDE SEQUENCE</scope>
    <source>
        <strain evidence="5">I ESC-2004</strain>
    </source>
</reference>
<reference evidence="3 5" key="2">
    <citation type="journal article" date="2013" name="Nature">
        <title>Insights into bilaterian evolution from three spiralian genomes.</title>
        <authorList>
            <person name="Simakov O."/>
            <person name="Marletaz F."/>
            <person name="Cho S.J."/>
            <person name="Edsinger-Gonzales E."/>
            <person name="Havlak P."/>
            <person name="Hellsten U."/>
            <person name="Kuo D.H."/>
            <person name="Larsson T."/>
            <person name="Lv J."/>
            <person name="Arendt D."/>
            <person name="Savage R."/>
            <person name="Osoegawa K."/>
            <person name="de Jong P."/>
            <person name="Grimwood J."/>
            <person name="Chapman J.A."/>
            <person name="Shapiro H."/>
            <person name="Aerts A."/>
            <person name="Otillar R.P."/>
            <person name="Terry A.Y."/>
            <person name="Boore J.L."/>
            <person name="Grigoriev I.V."/>
            <person name="Lindberg D.R."/>
            <person name="Seaver E.C."/>
            <person name="Weisblat D.A."/>
            <person name="Putnam N.H."/>
            <person name="Rokhsar D.S."/>
        </authorList>
    </citation>
    <scope>NUCLEOTIDE SEQUENCE</scope>
    <source>
        <strain evidence="3 5">I ESC-2004</strain>
    </source>
</reference>
<keyword evidence="1" id="KW-0175">Coiled coil</keyword>
<dbReference type="EMBL" id="KB296619">
    <property type="protein sequence ID" value="ELU11570.1"/>
    <property type="molecule type" value="Genomic_DNA"/>
</dbReference>
<sequence length="241" mass="26499">MPSIQGESVNSATVGENASPVPEKKSKSGDTGTRKVDSVPDSEVTREISKAEDHRETKSEVLDGAQPAEGKSVVGANSDGSAEAQLNAILSDDVLAKCYKSQAKDTYFYASEHAFTKLQSMMENVDSDDPKKMAKEFKQALKAVKQDLKRFERDASDLKVTVTTQDSGPVQLIPFKLKEVDPDLLKELLNKALTLTKNAMAQRESDPDYRPEDVYKGKISSCWNQIPPLLQQVDKKAKATF</sequence>
<feature type="coiled-coil region" evidence="1">
    <location>
        <begin position="134"/>
        <end position="161"/>
    </location>
</feature>
<name>R7V724_CAPTE</name>
<dbReference type="AlphaFoldDB" id="R7V724"/>
<organism evidence="3">
    <name type="scientific">Capitella teleta</name>
    <name type="common">Polychaete worm</name>
    <dbReference type="NCBI Taxonomy" id="283909"/>
    <lineage>
        <taxon>Eukaryota</taxon>
        <taxon>Metazoa</taxon>
        <taxon>Spiralia</taxon>
        <taxon>Lophotrochozoa</taxon>
        <taxon>Annelida</taxon>
        <taxon>Polychaeta</taxon>
        <taxon>Sedentaria</taxon>
        <taxon>Scolecida</taxon>
        <taxon>Capitellidae</taxon>
        <taxon>Capitella</taxon>
    </lineage>
</organism>